<proteinExistence type="predicted"/>
<evidence type="ECO:0000313" key="8">
    <source>
        <dbReference type="Proteomes" id="UP001239167"/>
    </source>
</evidence>
<sequence>MFQTEYTTKEKQILKEKLFCAHKYLLENSDMINAVKMKQLAQKLMSGEFTIAFCGHFSAGKSKMINTLLGENLLPSSPIPTSANLVKIRWGDDCARVFFKKEKPRLYLAPYDYEMIKEHCQDGDQIEKIEIDDSSLDLSAGIAIMDTPGVDSADDAHRISTESALHLADLIFYIMDYNHVQSELNFMFTQNLIKAGKEIYLTINQIDKHSEQEIPFADFKRGVIESFAAWGVRPAKIFYTSLTEKNHPHNQFSELKAFLKERLDSKDSLLLHSVQHAMQKILADHFAIRKEKNETELQPFRKLLSQFSPEEKNHFNSDYNTLREKNEYLTQNLTALKSNFVTEIDKILNNAYLMPFETRELAKNYLAARQPGFKTGLFFAKRKTQLEKEKRLNIFYKAILEKTKSQIEWHIHTFLSNYVQENHINDSSISADIQTLDILFPISLPLEAVKEGARLSDESVSNYTDDVSAEIKHFTKNILAPLQDRILTAVRHELTASQEKLKQESADMQKYISALKRIQDQTESILDQQKQLAALLDRPQAIPDDCELFTEMKQEFEIIAGNKTLKKKVFPPVHSVSTVSATASPAIRDTEASTATAAGKLKTTAQKLLQTAAVLKDLSGFSKLSSELQDKALRLDKKGFTVALFGAFSAGKSSFANALIGAKVLPVSPNPMTAAINNIRPVDKTHPHESVIVKIKTEADILTDLNGALKIFGIQTTDLADAVSKIKALPPSSRIEQDHVEKTSYSFLQAFMHGYSNFSEQLGMTISAGISEFDDYVALEEKSCFVEWIDLYYDCPLTRRGITLVDTPGADSVNTRHTGVAFDFIKNADAILFVTYYNHAFSRADREFLIQLGRVKESFQLDKMFFIINAIDLAANDEEKDAVVSYVRGQLIKYGIRNPYLSTLSSLMALKEKQNAGDSISSGMAAFEKAFYRFITNDLSEMVIDSSENECKRVIALIKKLILNAQKNDVQKKAEKSSISRQRNLVNDIIANTEAENLQRKSEQETAELLYYVKQRVFLRFNEFFRESFNPAILRDDSPALKKVLKNALDDFLEQLGFDFVQEMQATMLRLDRFTEKSLSEYSESIAHSIHEINTDLTFTDFELSHNAELIFENTFTNIPREKFSKVMSYFKNAVSFFEKGDNKLMRDELQKQLDKFADGYLTVQKENFNLHYNALLSREADTIAAKILEQSDDFYLALISALEDKKILTELLHAEQQLSAIH</sequence>
<evidence type="ECO:0000259" key="6">
    <source>
        <dbReference type="Pfam" id="PF00350"/>
    </source>
</evidence>
<keyword evidence="3" id="KW-0378">Hydrolase</keyword>
<keyword evidence="4" id="KW-0342">GTP-binding</keyword>
<dbReference type="InterPro" id="IPR027417">
    <property type="entry name" value="P-loop_NTPase"/>
</dbReference>
<comment type="subcellular location">
    <subcellularLocation>
        <location evidence="1">Membrane</location>
    </subcellularLocation>
</comment>
<keyword evidence="5" id="KW-0472">Membrane</keyword>
<dbReference type="RefSeq" id="WP_307222291.1">
    <property type="nucleotide sequence ID" value="NZ_CP116940.1"/>
</dbReference>
<dbReference type="PANTHER" id="PTHR10465">
    <property type="entry name" value="TRANSMEMBRANE GTPASE FZO1"/>
    <property type="match status" value="1"/>
</dbReference>
<dbReference type="Pfam" id="PF00350">
    <property type="entry name" value="Dynamin_N"/>
    <property type="match status" value="2"/>
</dbReference>
<evidence type="ECO:0000256" key="5">
    <source>
        <dbReference type="ARBA" id="ARBA00023136"/>
    </source>
</evidence>
<name>A0ABT9Y3N9_9FIRM</name>
<dbReference type="Proteomes" id="UP001239167">
    <property type="component" value="Unassembled WGS sequence"/>
</dbReference>
<dbReference type="CDD" id="cd09912">
    <property type="entry name" value="DLP_2"/>
    <property type="match status" value="2"/>
</dbReference>
<evidence type="ECO:0000256" key="4">
    <source>
        <dbReference type="ARBA" id="ARBA00023134"/>
    </source>
</evidence>
<dbReference type="Gene3D" id="3.40.50.300">
    <property type="entry name" value="P-loop containing nucleotide triphosphate hydrolases"/>
    <property type="match status" value="2"/>
</dbReference>
<comment type="caution">
    <text evidence="7">The sequence shown here is derived from an EMBL/GenBank/DDBJ whole genome shotgun (WGS) entry which is preliminary data.</text>
</comment>
<organism evidence="7 8">
    <name type="scientific">Pectinatus haikarae</name>
    <dbReference type="NCBI Taxonomy" id="349096"/>
    <lineage>
        <taxon>Bacteria</taxon>
        <taxon>Bacillati</taxon>
        <taxon>Bacillota</taxon>
        <taxon>Negativicutes</taxon>
        <taxon>Selenomonadales</taxon>
        <taxon>Selenomonadaceae</taxon>
        <taxon>Pectinatus</taxon>
    </lineage>
</organism>
<dbReference type="SUPFAM" id="SSF52540">
    <property type="entry name" value="P-loop containing nucleoside triphosphate hydrolases"/>
    <property type="match status" value="2"/>
</dbReference>
<dbReference type="EMBL" id="JAUSUE010000001">
    <property type="protein sequence ID" value="MDQ0202443.1"/>
    <property type="molecule type" value="Genomic_DNA"/>
</dbReference>
<feature type="domain" description="Dynamin N-terminal" evidence="6">
    <location>
        <begin position="51"/>
        <end position="205"/>
    </location>
</feature>
<dbReference type="PANTHER" id="PTHR10465:SF0">
    <property type="entry name" value="SARCALUMENIN"/>
    <property type="match status" value="1"/>
</dbReference>
<dbReference type="InterPro" id="IPR027094">
    <property type="entry name" value="Mitofusin_fam"/>
</dbReference>
<evidence type="ECO:0000256" key="1">
    <source>
        <dbReference type="ARBA" id="ARBA00004370"/>
    </source>
</evidence>
<evidence type="ECO:0000313" key="7">
    <source>
        <dbReference type="EMBL" id="MDQ0202443.1"/>
    </source>
</evidence>
<evidence type="ECO:0000256" key="2">
    <source>
        <dbReference type="ARBA" id="ARBA00022741"/>
    </source>
</evidence>
<feature type="domain" description="Dynamin N-terminal" evidence="6">
    <location>
        <begin position="642"/>
        <end position="870"/>
    </location>
</feature>
<accession>A0ABT9Y3N9</accession>
<gene>
    <name evidence="7" type="ORF">J2S01_000128</name>
</gene>
<dbReference type="InterPro" id="IPR045063">
    <property type="entry name" value="Dynamin_N"/>
</dbReference>
<reference evidence="7 8" key="1">
    <citation type="submission" date="2023-07" db="EMBL/GenBank/DDBJ databases">
        <title>Genomic Encyclopedia of Type Strains, Phase IV (KMG-IV): sequencing the most valuable type-strain genomes for metagenomic binning, comparative biology and taxonomic classification.</title>
        <authorList>
            <person name="Goeker M."/>
        </authorList>
    </citation>
    <scope>NUCLEOTIDE SEQUENCE [LARGE SCALE GENOMIC DNA]</scope>
    <source>
        <strain evidence="7 8">DSM 16980</strain>
    </source>
</reference>
<keyword evidence="8" id="KW-1185">Reference proteome</keyword>
<keyword evidence="2" id="KW-0547">Nucleotide-binding</keyword>
<evidence type="ECO:0000256" key="3">
    <source>
        <dbReference type="ARBA" id="ARBA00022801"/>
    </source>
</evidence>
<protein>
    <submittedName>
        <fullName evidence="7">GTPase Era involved in 16S rRNA processing</fullName>
    </submittedName>
</protein>